<dbReference type="Pfam" id="PF02656">
    <property type="entry name" value="DUF202"/>
    <property type="match status" value="1"/>
</dbReference>
<gene>
    <name evidence="7" type="ORF">GCM10009843_13650</name>
</gene>
<keyword evidence="3 5" id="KW-1133">Transmembrane helix</keyword>
<evidence type="ECO:0000256" key="1">
    <source>
        <dbReference type="ARBA" id="ARBA00004127"/>
    </source>
</evidence>
<evidence type="ECO:0000256" key="5">
    <source>
        <dbReference type="SAM" id="Phobius"/>
    </source>
</evidence>
<name>A0ABN2Y1H3_9ACTN</name>
<sequence length="93" mass="9540">MSAHEVPALEDQQERTQLAWRRTAGSLAAAGLLAGHFATENAGRVLVATAFVLIAALIAYTWLNPHSRPATAGLSLALGVVVLGALALVAVIG</sequence>
<evidence type="ECO:0000256" key="4">
    <source>
        <dbReference type="ARBA" id="ARBA00023136"/>
    </source>
</evidence>
<dbReference type="InterPro" id="IPR003807">
    <property type="entry name" value="DUF202"/>
</dbReference>
<reference evidence="7 8" key="1">
    <citation type="journal article" date="2019" name="Int. J. Syst. Evol. Microbiol.">
        <title>The Global Catalogue of Microorganisms (GCM) 10K type strain sequencing project: providing services to taxonomists for standard genome sequencing and annotation.</title>
        <authorList>
            <consortium name="The Broad Institute Genomics Platform"/>
            <consortium name="The Broad Institute Genome Sequencing Center for Infectious Disease"/>
            <person name="Wu L."/>
            <person name="Ma J."/>
        </authorList>
    </citation>
    <scope>NUCLEOTIDE SEQUENCE [LARGE SCALE GENOMIC DNA]</scope>
    <source>
        <strain evidence="7 8">JCM 16021</strain>
    </source>
</reference>
<protein>
    <recommendedName>
        <fullName evidence="6">DUF202 domain-containing protein</fullName>
    </recommendedName>
</protein>
<dbReference type="Proteomes" id="UP001500575">
    <property type="component" value="Unassembled WGS sequence"/>
</dbReference>
<feature type="domain" description="DUF202" evidence="6">
    <location>
        <begin position="12"/>
        <end position="60"/>
    </location>
</feature>
<comment type="subcellular location">
    <subcellularLocation>
        <location evidence="1">Endomembrane system</location>
        <topology evidence="1">Multi-pass membrane protein</topology>
    </subcellularLocation>
</comment>
<accession>A0ABN2Y1H3</accession>
<evidence type="ECO:0000313" key="7">
    <source>
        <dbReference type="EMBL" id="GAA2120269.1"/>
    </source>
</evidence>
<feature type="transmembrane region" description="Helical" evidence="5">
    <location>
        <begin position="45"/>
        <end position="63"/>
    </location>
</feature>
<dbReference type="EMBL" id="BAAAQQ010000004">
    <property type="protein sequence ID" value="GAA2120269.1"/>
    <property type="molecule type" value="Genomic_DNA"/>
</dbReference>
<proteinExistence type="predicted"/>
<keyword evidence="2 5" id="KW-0812">Transmembrane</keyword>
<feature type="transmembrane region" description="Helical" evidence="5">
    <location>
        <begin position="69"/>
        <end position="92"/>
    </location>
</feature>
<keyword evidence="4 5" id="KW-0472">Membrane</keyword>
<comment type="caution">
    <text evidence="7">The sequence shown here is derived from an EMBL/GenBank/DDBJ whole genome shotgun (WGS) entry which is preliminary data.</text>
</comment>
<dbReference type="RefSeq" id="WP_344302921.1">
    <property type="nucleotide sequence ID" value="NZ_BAAAQQ010000004.1"/>
</dbReference>
<evidence type="ECO:0000313" key="8">
    <source>
        <dbReference type="Proteomes" id="UP001500575"/>
    </source>
</evidence>
<keyword evidence="8" id="KW-1185">Reference proteome</keyword>
<organism evidence="7 8">
    <name type="scientific">Nocardioides bigeumensis</name>
    <dbReference type="NCBI Taxonomy" id="433657"/>
    <lineage>
        <taxon>Bacteria</taxon>
        <taxon>Bacillati</taxon>
        <taxon>Actinomycetota</taxon>
        <taxon>Actinomycetes</taxon>
        <taxon>Propionibacteriales</taxon>
        <taxon>Nocardioidaceae</taxon>
        <taxon>Nocardioides</taxon>
    </lineage>
</organism>
<evidence type="ECO:0000259" key="6">
    <source>
        <dbReference type="Pfam" id="PF02656"/>
    </source>
</evidence>
<evidence type="ECO:0000256" key="2">
    <source>
        <dbReference type="ARBA" id="ARBA00022692"/>
    </source>
</evidence>
<evidence type="ECO:0000256" key="3">
    <source>
        <dbReference type="ARBA" id="ARBA00022989"/>
    </source>
</evidence>